<keyword evidence="8" id="KW-0132">Cell division</keyword>
<evidence type="ECO:0000256" key="2">
    <source>
        <dbReference type="ARBA" id="ARBA00004186"/>
    </source>
</evidence>
<comment type="subcellular location">
    <subcellularLocation>
        <location evidence="2">Cytoplasm</location>
        <location evidence="2">Cytoskeleton</location>
        <location evidence="2">Spindle</location>
    </subcellularLocation>
    <subcellularLocation>
        <location evidence="1">Nucleus</location>
    </subcellularLocation>
</comment>
<name>A0A8J1UDE6_OWEFU</name>
<dbReference type="InterPro" id="IPR019734">
    <property type="entry name" value="TPR_rpt"/>
</dbReference>
<dbReference type="GO" id="GO:0005680">
    <property type="term" value="C:anaphase-promoting complex"/>
    <property type="evidence" value="ECO:0007669"/>
    <property type="project" value="InterPro"/>
</dbReference>
<dbReference type="Gene3D" id="1.25.40.10">
    <property type="entry name" value="Tetratricopeptide repeat domain"/>
    <property type="match status" value="1"/>
</dbReference>
<evidence type="ECO:0000256" key="4">
    <source>
        <dbReference type="ARBA" id="ARBA00007450"/>
    </source>
</evidence>
<reference evidence="18" key="1">
    <citation type="submission" date="2022-03" db="EMBL/GenBank/DDBJ databases">
        <authorList>
            <person name="Martin C."/>
        </authorList>
    </citation>
    <scope>NUCLEOTIDE SEQUENCE</scope>
</reference>
<dbReference type="GO" id="GO:0005819">
    <property type="term" value="C:spindle"/>
    <property type="evidence" value="ECO:0007669"/>
    <property type="project" value="UniProtKB-SubCell"/>
</dbReference>
<evidence type="ECO:0000256" key="8">
    <source>
        <dbReference type="ARBA" id="ARBA00022618"/>
    </source>
</evidence>
<evidence type="ECO:0000256" key="3">
    <source>
        <dbReference type="ARBA" id="ARBA00004906"/>
    </source>
</evidence>
<dbReference type="EMBL" id="CAIIXF020000006">
    <property type="protein sequence ID" value="CAH1785514.1"/>
    <property type="molecule type" value="Genomic_DNA"/>
</dbReference>
<dbReference type="SMART" id="SM00028">
    <property type="entry name" value="TPR"/>
    <property type="match status" value="3"/>
</dbReference>
<evidence type="ECO:0000256" key="15">
    <source>
        <dbReference type="ARBA" id="ARBA00023306"/>
    </source>
</evidence>
<dbReference type="UniPathway" id="UPA00143"/>
<dbReference type="PANTHER" id="PTHR12830:SF9">
    <property type="entry name" value="ANAPHASE-PROMOTING COMPLEX SUBUNIT 5"/>
    <property type="match status" value="1"/>
</dbReference>
<dbReference type="InterPro" id="IPR048968">
    <property type="entry name" value="Apc5_N"/>
</dbReference>
<evidence type="ECO:0000256" key="1">
    <source>
        <dbReference type="ARBA" id="ARBA00004123"/>
    </source>
</evidence>
<evidence type="ECO:0000256" key="6">
    <source>
        <dbReference type="ARBA" id="ARBA00022490"/>
    </source>
</evidence>
<keyword evidence="19" id="KW-1185">Reference proteome</keyword>
<keyword evidence="7" id="KW-0597">Phosphoprotein</keyword>
<evidence type="ECO:0000256" key="10">
    <source>
        <dbReference type="ARBA" id="ARBA00022776"/>
    </source>
</evidence>
<evidence type="ECO:0000256" key="11">
    <source>
        <dbReference type="ARBA" id="ARBA00022786"/>
    </source>
</evidence>
<evidence type="ECO:0000256" key="13">
    <source>
        <dbReference type="ARBA" id="ARBA00023212"/>
    </source>
</evidence>
<gene>
    <name evidence="18" type="ORF">OFUS_LOCUS11560</name>
</gene>
<dbReference type="GO" id="GO:0051301">
    <property type="term" value="P:cell division"/>
    <property type="evidence" value="ECO:0007669"/>
    <property type="project" value="UniProtKB-KW"/>
</dbReference>
<dbReference type="InterPro" id="IPR011990">
    <property type="entry name" value="TPR-like_helical_dom_sf"/>
</dbReference>
<accession>A0A8J1UDE6</accession>
<keyword evidence="14" id="KW-0539">Nucleus</keyword>
<dbReference type="GO" id="GO:0070979">
    <property type="term" value="P:protein K11-linked ubiquitination"/>
    <property type="evidence" value="ECO:0007669"/>
    <property type="project" value="TreeGrafter"/>
</dbReference>
<comment type="pathway">
    <text evidence="3">Protein modification; protein ubiquitination.</text>
</comment>
<keyword evidence="6" id="KW-0963">Cytoplasm</keyword>
<protein>
    <recommendedName>
        <fullName evidence="5">Anaphase-promoting complex subunit 5</fullName>
    </recommendedName>
    <alternativeName>
        <fullName evidence="16">Cyclosome subunit 5</fullName>
    </alternativeName>
</protein>
<keyword evidence="12" id="KW-0802">TPR repeat</keyword>
<evidence type="ECO:0000256" key="12">
    <source>
        <dbReference type="ARBA" id="ARBA00022803"/>
    </source>
</evidence>
<organism evidence="18 19">
    <name type="scientific">Owenia fusiformis</name>
    <name type="common">Polychaete worm</name>
    <dbReference type="NCBI Taxonomy" id="6347"/>
    <lineage>
        <taxon>Eukaryota</taxon>
        <taxon>Metazoa</taxon>
        <taxon>Spiralia</taxon>
        <taxon>Lophotrochozoa</taxon>
        <taxon>Annelida</taxon>
        <taxon>Polychaeta</taxon>
        <taxon>Sedentaria</taxon>
        <taxon>Canalipalpata</taxon>
        <taxon>Sabellida</taxon>
        <taxon>Oweniida</taxon>
        <taxon>Oweniidae</taxon>
        <taxon>Owenia</taxon>
    </lineage>
</organism>
<keyword evidence="9" id="KW-0677">Repeat</keyword>
<evidence type="ECO:0000313" key="18">
    <source>
        <dbReference type="EMBL" id="CAH1785514.1"/>
    </source>
</evidence>
<evidence type="ECO:0000313" key="19">
    <source>
        <dbReference type="Proteomes" id="UP000749559"/>
    </source>
</evidence>
<dbReference type="OrthoDB" id="2504561at2759"/>
<dbReference type="Pfam" id="PF21371">
    <property type="entry name" value="Apc5_N"/>
    <property type="match status" value="1"/>
</dbReference>
<dbReference type="AlphaFoldDB" id="A0A8J1UDE6"/>
<evidence type="ECO:0000256" key="14">
    <source>
        <dbReference type="ARBA" id="ARBA00023242"/>
    </source>
</evidence>
<dbReference type="InterPro" id="IPR026000">
    <property type="entry name" value="Apc5_dom"/>
</dbReference>
<comment type="function">
    <text evidence="17">Component of the anaphase promoting complex/cyclosome (APC/C), a cell cycle-regulated E3 ubiquitin ligase that controls progression through mitosis and the G1 phase of the cell cycle. The APC/C complex acts by mediating ubiquitination and subsequent degradation of target proteins: it mainly mediates the formation of 'Lys-11'-linked polyubiquitin chains and, to a lower extent, the formation of 'Lys-48'- and 'Lys-63'-linked polyubiquitin chains. The APC/C complex catalyzes assembly of branched 'Lys-11'-/'Lys-48'-linked branched ubiquitin chains on target proteins.</text>
</comment>
<comment type="caution">
    <text evidence="18">The sequence shown here is derived from an EMBL/GenBank/DDBJ whole genome shotgun (WGS) entry which is preliminary data.</text>
</comment>
<evidence type="ECO:0000256" key="16">
    <source>
        <dbReference type="ARBA" id="ARBA00031069"/>
    </source>
</evidence>
<dbReference type="Pfam" id="PF12862">
    <property type="entry name" value="ANAPC5"/>
    <property type="match status" value="1"/>
</dbReference>
<proteinExistence type="inferred from homology"/>
<evidence type="ECO:0000256" key="17">
    <source>
        <dbReference type="ARBA" id="ARBA00045696"/>
    </source>
</evidence>
<dbReference type="PANTHER" id="PTHR12830">
    <property type="entry name" value="ANAPHASE-PROMOTING COMPLEX SUBUNIT 5"/>
    <property type="match status" value="1"/>
</dbReference>
<dbReference type="GO" id="GO:0045842">
    <property type="term" value="P:positive regulation of mitotic metaphase/anaphase transition"/>
    <property type="evidence" value="ECO:0007669"/>
    <property type="project" value="TreeGrafter"/>
</dbReference>
<evidence type="ECO:0000256" key="5">
    <source>
        <dbReference type="ARBA" id="ARBA00016066"/>
    </source>
</evidence>
<dbReference type="InterPro" id="IPR037679">
    <property type="entry name" value="Apc5"/>
</dbReference>
<keyword evidence="15" id="KW-0131">Cell cycle</keyword>
<dbReference type="CDD" id="cd16270">
    <property type="entry name" value="Apc5_N"/>
    <property type="match status" value="1"/>
</dbReference>
<sequence length="770" mass="87712">MTNLFVLGYRDKPALKEHVTPHRIALVTLIREYCAVKQKAIELKSQVMTSDEMDMWEYTEKEKRDFMITTLELLQCPDMELKSLMNKVQEISKPKMLEYFIHRLIHFQEEGIGALMDYFQTLQENLFTESEPLVNKSSVLGLFLRRMILMFDKLSFSQVGALYKAYLRYYEGWRPDSHQARLSISLNEADTELDISMDLEDEESQHEDKDIDRSPGVMSDGTFSQRQAEYFISQQAMLLQHNESEALSAGDLQQKIRELLKSNSDLTEAHFLSYLNNLRVNEYCGAINSLYHYFDRHQLTNPNAGSKVKEEDYGRSFRYAALNLAALHYRFGHRNEAMAALHEAIRMAQETNDNICLMHAMGWLHILGEPGTTNSAERPGSRGVSETNLHYLVSLGVQFFAKHNAISKAKPSSIFDYLMKSDILNCQHSQVDLMAISYAQKTALWHLYGNREMASLCSQLLLNLNTMEAGIYHNGEAGCLVLCNLATHFASQGQYTESQHILQCCKQRFPQKSQHASVWMECEQTILFDRAMHHGKYKEAEQIVLTMTALNQQEASYRKALLMKANGETTKAFDLLTSLKENSNSQKESCHPEYTVRVLLAIGELHCQTEQPSLALDSFLAALTICNEHYFTYLAAMVTVYIAYVQLQLGMAQHGVELIESVMVTILAQGSLLDRSRTNRLYAKCLVAAAEGKNIEKKKSALLTAVNMLNGVLSGYEVLEAHFRAKETLHLQACLYNELGYFTERNQCALKFKKLDQQCPTVSSLDLSVV</sequence>
<keyword evidence="11" id="KW-0833">Ubl conjugation pathway</keyword>
<evidence type="ECO:0000256" key="7">
    <source>
        <dbReference type="ARBA" id="ARBA00022553"/>
    </source>
</evidence>
<evidence type="ECO:0000256" key="9">
    <source>
        <dbReference type="ARBA" id="ARBA00022737"/>
    </source>
</evidence>
<keyword evidence="13" id="KW-0206">Cytoskeleton</keyword>
<dbReference type="Proteomes" id="UP000749559">
    <property type="component" value="Unassembled WGS sequence"/>
</dbReference>
<comment type="similarity">
    <text evidence="4">Belongs to the APC5 family.</text>
</comment>
<keyword evidence="10" id="KW-0498">Mitosis</keyword>
<dbReference type="GO" id="GO:0031145">
    <property type="term" value="P:anaphase-promoting complex-dependent catabolic process"/>
    <property type="evidence" value="ECO:0007669"/>
    <property type="project" value="TreeGrafter"/>
</dbReference>